<dbReference type="SUPFAM" id="SSF53822">
    <property type="entry name" value="Periplasmic binding protein-like I"/>
    <property type="match status" value="1"/>
</dbReference>
<evidence type="ECO:0000259" key="4">
    <source>
        <dbReference type="PROSITE" id="PS50932"/>
    </source>
</evidence>
<dbReference type="Pfam" id="PF00356">
    <property type="entry name" value="LacI"/>
    <property type="match status" value="1"/>
</dbReference>
<keyword evidence="3" id="KW-0804">Transcription</keyword>
<dbReference type="InterPro" id="IPR010982">
    <property type="entry name" value="Lambda_DNA-bd_dom_sf"/>
</dbReference>
<dbReference type="Gene3D" id="3.40.50.2300">
    <property type="match status" value="2"/>
</dbReference>
<dbReference type="RefSeq" id="WP_261617313.1">
    <property type="nucleotide sequence ID" value="NZ_JALIDZ010000008.1"/>
</dbReference>
<dbReference type="CDD" id="cd06267">
    <property type="entry name" value="PBP1_LacI_sugar_binding-like"/>
    <property type="match status" value="1"/>
</dbReference>
<dbReference type="SUPFAM" id="SSF47413">
    <property type="entry name" value="lambda repressor-like DNA-binding domains"/>
    <property type="match status" value="1"/>
</dbReference>
<comment type="caution">
    <text evidence="5">The sequence shown here is derived from an EMBL/GenBank/DDBJ whole genome shotgun (WGS) entry which is preliminary data.</text>
</comment>
<dbReference type="Gene3D" id="1.10.260.40">
    <property type="entry name" value="lambda repressor-like DNA-binding domains"/>
    <property type="match status" value="1"/>
</dbReference>
<dbReference type="GO" id="GO:0000976">
    <property type="term" value="F:transcription cis-regulatory region binding"/>
    <property type="evidence" value="ECO:0007669"/>
    <property type="project" value="TreeGrafter"/>
</dbReference>
<sequence>MAKQGEQKRSRPTIHGVAARAGVSTATVSKVVNGKKTGVSAETRRRVEAAIREMGYRPNRIGRNLRTQRHGAVGLAIVDPSPRFLADPFTTNLVAGLSNHLSKNDFGLLLYGVLPGRLAECSLIRISQVDAICLNPSGDRAERIESMRLVAGLGQPLVVFQDQPVPDLPDACFVRQDDHGGSAAIARELLRRNPRRAAMVITDIQWPAVENRVAGVSEVFADHNVTLDLIPCDETSAVAITDATTRYLDRNGIPDVIVGQNDQIAIAAIQVLRSRGLRVPEDVAVSGFNAFPFTGLAVPPLTTVKSRAYEIGVTAAGAIIERLESGIFSETDHLLPLELVHGQSI</sequence>
<dbReference type="InterPro" id="IPR046335">
    <property type="entry name" value="LacI/GalR-like_sensor"/>
</dbReference>
<feature type="domain" description="HTH lacI-type" evidence="4">
    <location>
        <begin position="12"/>
        <end position="67"/>
    </location>
</feature>
<evidence type="ECO:0000313" key="6">
    <source>
        <dbReference type="Proteomes" id="UP001320898"/>
    </source>
</evidence>
<keyword evidence="6" id="KW-1185">Reference proteome</keyword>
<gene>
    <name evidence="5" type="ORF">MUB46_17855</name>
</gene>
<dbReference type="InterPro" id="IPR028082">
    <property type="entry name" value="Peripla_BP_I"/>
</dbReference>
<accession>A0AAW5R4C7</accession>
<reference evidence="5 6" key="1">
    <citation type="submission" date="2022-04" db="EMBL/GenBank/DDBJ databases">
        <authorList>
            <person name="Ye Y.-Q."/>
            <person name="Du Z.-J."/>
        </authorList>
    </citation>
    <scope>NUCLEOTIDE SEQUENCE [LARGE SCALE GENOMIC DNA]</scope>
    <source>
        <strain evidence="5 6">A6E488</strain>
    </source>
</reference>
<evidence type="ECO:0000256" key="3">
    <source>
        <dbReference type="ARBA" id="ARBA00023163"/>
    </source>
</evidence>
<proteinExistence type="predicted"/>
<dbReference type="EMBL" id="JALIDZ010000008">
    <property type="protein sequence ID" value="MCT8973733.1"/>
    <property type="molecule type" value="Genomic_DNA"/>
</dbReference>
<evidence type="ECO:0000256" key="2">
    <source>
        <dbReference type="ARBA" id="ARBA00023125"/>
    </source>
</evidence>
<dbReference type="PROSITE" id="PS50932">
    <property type="entry name" value="HTH_LACI_2"/>
    <property type="match status" value="1"/>
</dbReference>
<protein>
    <submittedName>
        <fullName evidence="5">LacI family transcriptional regulator</fullName>
    </submittedName>
</protein>
<dbReference type="SMART" id="SM00354">
    <property type="entry name" value="HTH_LACI"/>
    <property type="match status" value="1"/>
</dbReference>
<name>A0AAW5R4C7_9HYPH</name>
<keyword evidence="1" id="KW-0805">Transcription regulation</keyword>
<dbReference type="PANTHER" id="PTHR30146:SF155">
    <property type="entry name" value="ALANINE RACEMASE"/>
    <property type="match status" value="1"/>
</dbReference>
<dbReference type="AlphaFoldDB" id="A0AAW5R4C7"/>
<organism evidence="5 6">
    <name type="scientific">Microbaculum marinisediminis</name>
    <dbReference type="NCBI Taxonomy" id="2931392"/>
    <lineage>
        <taxon>Bacteria</taxon>
        <taxon>Pseudomonadati</taxon>
        <taxon>Pseudomonadota</taxon>
        <taxon>Alphaproteobacteria</taxon>
        <taxon>Hyphomicrobiales</taxon>
        <taxon>Tepidamorphaceae</taxon>
        <taxon>Microbaculum</taxon>
    </lineage>
</organism>
<dbReference type="InterPro" id="IPR000843">
    <property type="entry name" value="HTH_LacI"/>
</dbReference>
<dbReference type="Proteomes" id="UP001320898">
    <property type="component" value="Unassembled WGS sequence"/>
</dbReference>
<evidence type="ECO:0000313" key="5">
    <source>
        <dbReference type="EMBL" id="MCT8973733.1"/>
    </source>
</evidence>
<dbReference type="PANTHER" id="PTHR30146">
    <property type="entry name" value="LACI-RELATED TRANSCRIPTIONAL REPRESSOR"/>
    <property type="match status" value="1"/>
</dbReference>
<dbReference type="CDD" id="cd01392">
    <property type="entry name" value="HTH_LacI"/>
    <property type="match status" value="1"/>
</dbReference>
<dbReference type="GO" id="GO:0003700">
    <property type="term" value="F:DNA-binding transcription factor activity"/>
    <property type="evidence" value="ECO:0007669"/>
    <property type="project" value="TreeGrafter"/>
</dbReference>
<evidence type="ECO:0000256" key="1">
    <source>
        <dbReference type="ARBA" id="ARBA00023015"/>
    </source>
</evidence>
<keyword evidence="2" id="KW-0238">DNA-binding</keyword>
<dbReference type="Pfam" id="PF13377">
    <property type="entry name" value="Peripla_BP_3"/>
    <property type="match status" value="1"/>
</dbReference>